<dbReference type="InterPro" id="IPR029063">
    <property type="entry name" value="SAM-dependent_MTases_sf"/>
</dbReference>
<dbReference type="PANTHER" id="PTHR43464:SF19">
    <property type="entry name" value="UBIQUINONE BIOSYNTHESIS O-METHYLTRANSFERASE, MITOCHONDRIAL"/>
    <property type="match status" value="1"/>
</dbReference>
<sequence length="243" mass="26476">MTATRIYTVEQLLEVLDQVVEASGRGDRSRTSAADYWSNLLTTPGHPLTTQLPDEPLVDWHERGLLGELVGARVLDVGCGGGRNSRWFAEQGAVVDGVDLAGELLDQLRPTLPAAVTLTKADVLRDPLPYDQYDLVYDSGCFHHIAPHRRITYLERVLPLVRAGGRFGIVAFAAERMETPADADIVSSGDTYGGMSFSLNDLRAIFDALSPVELRAVRDGRPNAFAPDFLNAALFSKPNTVVV</sequence>
<keyword evidence="3" id="KW-0949">S-adenosyl-L-methionine</keyword>
<protein>
    <submittedName>
        <fullName evidence="5">Class I SAM-dependent methyltransferase</fullName>
    </submittedName>
</protein>
<name>A0ABP4QFC5_9ACTN</name>
<evidence type="ECO:0000259" key="4">
    <source>
        <dbReference type="Pfam" id="PF13649"/>
    </source>
</evidence>
<dbReference type="GO" id="GO:0032259">
    <property type="term" value="P:methylation"/>
    <property type="evidence" value="ECO:0007669"/>
    <property type="project" value="UniProtKB-KW"/>
</dbReference>
<dbReference type="GO" id="GO:0008168">
    <property type="term" value="F:methyltransferase activity"/>
    <property type="evidence" value="ECO:0007669"/>
    <property type="project" value="UniProtKB-KW"/>
</dbReference>
<dbReference type="Proteomes" id="UP001501705">
    <property type="component" value="Unassembled WGS sequence"/>
</dbReference>
<keyword evidence="6" id="KW-1185">Reference proteome</keyword>
<comment type="caution">
    <text evidence="5">The sequence shown here is derived from an EMBL/GenBank/DDBJ whole genome shotgun (WGS) entry which is preliminary data.</text>
</comment>
<dbReference type="RefSeq" id="WP_344241587.1">
    <property type="nucleotide sequence ID" value="NZ_BAAAPH010000043.1"/>
</dbReference>
<dbReference type="SUPFAM" id="SSF53335">
    <property type="entry name" value="S-adenosyl-L-methionine-dependent methyltransferases"/>
    <property type="match status" value="1"/>
</dbReference>
<organism evidence="5 6">
    <name type="scientific">Kribbella hippodromi</name>
    <dbReference type="NCBI Taxonomy" id="434347"/>
    <lineage>
        <taxon>Bacteria</taxon>
        <taxon>Bacillati</taxon>
        <taxon>Actinomycetota</taxon>
        <taxon>Actinomycetes</taxon>
        <taxon>Propionibacteriales</taxon>
        <taxon>Kribbellaceae</taxon>
        <taxon>Kribbella</taxon>
    </lineage>
</organism>
<evidence type="ECO:0000313" key="5">
    <source>
        <dbReference type="EMBL" id="GAA1607820.1"/>
    </source>
</evidence>
<evidence type="ECO:0000256" key="1">
    <source>
        <dbReference type="ARBA" id="ARBA00022603"/>
    </source>
</evidence>
<evidence type="ECO:0000256" key="2">
    <source>
        <dbReference type="ARBA" id="ARBA00022679"/>
    </source>
</evidence>
<keyword evidence="1 5" id="KW-0489">Methyltransferase</keyword>
<dbReference type="Pfam" id="PF13649">
    <property type="entry name" value="Methyltransf_25"/>
    <property type="match status" value="1"/>
</dbReference>
<keyword evidence="2" id="KW-0808">Transferase</keyword>
<feature type="domain" description="Methyltransferase" evidence="4">
    <location>
        <begin position="74"/>
        <end position="165"/>
    </location>
</feature>
<evidence type="ECO:0000256" key="3">
    <source>
        <dbReference type="ARBA" id="ARBA00022691"/>
    </source>
</evidence>
<accession>A0ABP4QFC5</accession>
<dbReference type="PANTHER" id="PTHR43464">
    <property type="entry name" value="METHYLTRANSFERASE"/>
    <property type="match status" value="1"/>
</dbReference>
<dbReference type="CDD" id="cd02440">
    <property type="entry name" value="AdoMet_MTases"/>
    <property type="match status" value="1"/>
</dbReference>
<evidence type="ECO:0000313" key="6">
    <source>
        <dbReference type="Proteomes" id="UP001501705"/>
    </source>
</evidence>
<dbReference type="Gene3D" id="3.40.50.150">
    <property type="entry name" value="Vaccinia Virus protein VP39"/>
    <property type="match status" value="1"/>
</dbReference>
<proteinExistence type="predicted"/>
<dbReference type="InterPro" id="IPR041698">
    <property type="entry name" value="Methyltransf_25"/>
</dbReference>
<gene>
    <name evidence="5" type="ORF">GCM10009804_74710</name>
</gene>
<dbReference type="EMBL" id="BAAAPH010000043">
    <property type="protein sequence ID" value="GAA1607820.1"/>
    <property type="molecule type" value="Genomic_DNA"/>
</dbReference>
<reference evidence="6" key="1">
    <citation type="journal article" date="2019" name="Int. J. Syst. Evol. Microbiol.">
        <title>The Global Catalogue of Microorganisms (GCM) 10K type strain sequencing project: providing services to taxonomists for standard genome sequencing and annotation.</title>
        <authorList>
            <consortium name="The Broad Institute Genomics Platform"/>
            <consortium name="The Broad Institute Genome Sequencing Center for Infectious Disease"/>
            <person name="Wu L."/>
            <person name="Ma J."/>
        </authorList>
    </citation>
    <scope>NUCLEOTIDE SEQUENCE [LARGE SCALE GENOMIC DNA]</scope>
    <source>
        <strain evidence="6">JCM 15572</strain>
    </source>
</reference>